<keyword evidence="1" id="KW-1133">Transmembrane helix</keyword>
<sequence>MEGTSKSEYSKYIITLVLALVGVIGIALLKAFVFPSDGKSKKASEEAKKFNNPDNYTPKLKSYEFIEATFVQLRKHKDAFKTIKFGGKDEILYIFDMLDKETKTKEMAFAFDEVIQKMELKPSKPFPKCNTIEFTNLLLNKIRNDEVAHHKTTKNIQKSEFIKHFALMYETKGDNTSIINSFKGKNPMLSTSVDTRKSLKVNLKIKATGKNITKVLHLPEVLLISFDSGAKKTFKNGKIDNLINNAISLNVESKNDKGKVASTPYKLSGFTFSSKSGKFFSFVRDGKKFQNIGENKETSQSINLPINLYFERDTDNKSN</sequence>
<feature type="transmembrane region" description="Helical" evidence="1">
    <location>
        <begin position="12"/>
        <end position="33"/>
    </location>
</feature>
<feature type="non-terminal residue" evidence="2">
    <location>
        <position position="1"/>
    </location>
</feature>
<dbReference type="AlphaFoldDB" id="A0A059F4P1"/>
<evidence type="ECO:0000313" key="2">
    <source>
        <dbReference type="EMBL" id="KCZ82155.1"/>
    </source>
</evidence>
<proteinExistence type="predicted"/>
<dbReference type="HOGENOM" id="CLU_874268_0_0_1"/>
<reference evidence="3" key="1">
    <citation type="submission" date="2013-02" db="EMBL/GenBank/DDBJ databases">
        <authorList>
            <consortium name="The Broad Institute Genome Sequencing Platform"/>
            <person name="Cuomo C."/>
            <person name="Becnel J."/>
            <person name="Sanscrainte N."/>
            <person name="Walker B."/>
            <person name="Young S.K."/>
            <person name="Zeng Q."/>
            <person name="Gargeya S."/>
            <person name="Fitzgerald M."/>
            <person name="Haas B."/>
            <person name="Abouelleil A."/>
            <person name="Alvarado L."/>
            <person name="Arachchi H.M."/>
            <person name="Berlin A.M."/>
            <person name="Chapman S.B."/>
            <person name="Dewar J."/>
            <person name="Goldberg J."/>
            <person name="Griggs A."/>
            <person name="Gujja S."/>
            <person name="Hansen M."/>
            <person name="Howarth C."/>
            <person name="Imamovic A."/>
            <person name="Larimer J."/>
            <person name="McCowan C."/>
            <person name="Murphy C."/>
            <person name="Neiman D."/>
            <person name="Pearson M."/>
            <person name="Priest M."/>
            <person name="Roberts A."/>
            <person name="Saif S."/>
            <person name="Shea T."/>
            <person name="Sisk P."/>
            <person name="Sykes S."/>
            <person name="Wortman J."/>
            <person name="Nusbaum C."/>
            <person name="Birren B."/>
        </authorList>
    </citation>
    <scope>NUCLEOTIDE SEQUENCE [LARGE SCALE GENOMIC DNA]</scope>
    <source>
        <strain evidence="3">PRA339</strain>
    </source>
</reference>
<keyword evidence="1" id="KW-0812">Transmembrane</keyword>
<dbReference type="EMBL" id="KK365132">
    <property type="protein sequence ID" value="KCZ82155.1"/>
    <property type="molecule type" value="Genomic_DNA"/>
</dbReference>
<dbReference type="Proteomes" id="UP000030655">
    <property type="component" value="Unassembled WGS sequence"/>
</dbReference>
<evidence type="ECO:0000256" key="1">
    <source>
        <dbReference type="SAM" id="Phobius"/>
    </source>
</evidence>
<keyword evidence="1" id="KW-0472">Membrane</keyword>
<protein>
    <submittedName>
        <fullName evidence="2">Uncharacterized protein</fullName>
    </submittedName>
</protein>
<dbReference type="VEuPathDB" id="MicrosporidiaDB:H312_00432"/>
<reference evidence="2 3" key="2">
    <citation type="submission" date="2014-03" db="EMBL/GenBank/DDBJ databases">
        <title>The Genome Sequence of Anncaliia algerae insect isolate PRA339.</title>
        <authorList>
            <consortium name="The Broad Institute Genome Sequencing Platform"/>
            <consortium name="The Broad Institute Genome Sequencing Center for Infectious Disease"/>
            <person name="Cuomo C."/>
            <person name="Becnel J."/>
            <person name="Sanscrainte N."/>
            <person name="Walker B."/>
            <person name="Young S.K."/>
            <person name="Zeng Q."/>
            <person name="Gargeya S."/>
            <person name="Fitzgerald M."/>
            <person name="Haas B."/>
            <person name="Abouelleil A."/>
            <person name="Alvarado L."/>
            <person name="Arachchi H.M."/>
            <person name="Berlin A.M."/>
            <person name="Chapman S.B."/>
            <person name="Dewar J."/>
            <person name="Goldberg J."/>
            <person name="Griggs A."/>
            <person name="Gujja S."/>
            <person name="Hansen M."/>
            <person name="Howarth C."/>
            <person name="Imamovic A."/>
            <person name="Larimer J."/>
            <person name="McCowan C."/>
            <person name="Murphy C."/>
            <person name="Neiman D."/>
            <person name="Pearson M."/>
            <person name="Priest M."/>
            <person name="Roberts A."/>
            <person name="Saif S."/>
            <person name="Shea T."/>
            <person name="Sisk P."/>
            <person name="Sykes S."/>
            <person name="Wortman J."/>
            <person name="Nusbaum C."/>
            <person name="Birren B."/>
        </authorList>
    </citation>
    <scope>NUCLEOTIDE SEQUENCE [LARGE SCALE GENOMIC DNA]</scope>
    <source>
        <strain evidence="2 3">PRA339</strain>
    </source>
</reference>
<accession>A0A059F4P1</accession>
<evidence type="ECO:0000313" key="3">
    <source>
        <dbReference type="Proteomes" id="UP000030655"/>
    </source>
</evidence>
<keyword evidence="3" id="KW-1185">Reference proteome</keyword>
<organism evidence="2 3">
    <name type="scientific">Anncaliia algerae PRA339</name>
    <dbReference type="NCBI Taxonomy" id="1288291"/>
    <lineage>
        <taxon>Eukaryota</taxon>
        <taxon>Fungi</taxon>
        <taxon>Fungi incertae sedis</taxon>
        <taxon>Microsporidia</taxon>
        <taxon>Tubulinosematoidea</taxon>
        <taxon>Tubulinosematidae</taxon>
        <taxon>Anncaliia</taxon>
    </lineage>
</organism>
<name>A0A059F4P1_9MICR</name>
<gene>
    <name evidence="2" type="ORF">H312_00432</name>
</gene>
<dbReference type="OrthoDB" id="10352288at2759"/>